<dbReference type="InterPro" id="IPR001611">
    <property type="entry name" value="Leu-rich_rpt"/>
</dbReference>
<dbReference type="Pfam" id="PF12799">
    <property type="entry name" value="LRR_4"/>
    <property type="match status" value="2"/>
</dbReference>
<feature type="compositionally biased region" description="Basic and acidic residues" evidence="3">
    <location>
        <begin position="1"/>
        <end position="12"/>
    </location>
</feature>
<dbReference type="OrthoDB" id="266138at2759"/>
<dbReference type="PANTHER" id="PTHR46652">
    <property type="entry name" value="LEUCINE-RICH REPEAT AND IQ DOMAIN-CONTAINING PROTEIN 1-RELATED"/>
    <property type="match status" value="1"/>
</dbReference>
<dbReference type="FunFam" id="3.80.10.10:FF:000446">
    <property type="entry name" value="Protein phosphatase 1 regulatory subunit SDS22"/>
    <property type="match status" value="1"/>
</dbReference>
<dbReference type="EMBL" id="ML987196">
    <property type="protein sequence ID" value="KAF2248380.1"/>
    <property type="molecule type" value="Genomic_DNA"/>
</dbReference>
<keyword evidence="2" id="KW-0677">Repeat</keyword>
<dbReference type="SUPFAM" id="SSF52058">
    <property type="entry name" value="L domain-like"/>
    <property type="match status" value="1"/>
</dbReference>
<dbReference type="RefSeq" id="XP_033683384.1">
    <property type="nucleotide sequence ID" value="XM_033831580.1"/>
</dbReference>
<proteinExistence type="predicted"/>
<evidence type="ECO:0000313" key="5">
    <source>
        <dbReference type="Proteomes" id="UP000800094"/>
    </source>
</evidence>
<evidence type="ECO:0000256" key="1">
    <source>
        <dbReference type="ARBA" id="ARBA00022614"/>
    </source>
</evidence>
<dbReference type="SMART" id="SM00369">
    <property type="entry name" value="LRR_TYP"/>
    <property type="match status" value="6"/>
</dbReference>
<dbReference type="InterPro" id="IPR032675">
    <property type="entry name" value="LRR_dom_sf"/>
</dbReference>
<dbReference type="PANTHER" id="PTHR46652:SF3">
    <property type="entry name" value="LEUCINE-RICH REPEAT-CONTAINING PROTEIN 9"/>
    <property type="match status" value="1"/>
</dbReference>
<evidence type="ECO:0000256" key="2">
    <source>
        <dbReference type="ARBA" id="ARBA00022737"/>
    </source>
</evidence>
<dbReference type="InterPro" id="IPR050836">
    <property type="entry name" value="SDS22/Internalin_LRR"/>
</dbReference>
<dbReference type="PROSITE" id="PS51450">
    <property type="entry name" value="LRR"/>
    <property type="match status" value="8"/>
</dbReference>
<dbReference type="InterPro" id="IPR025875">
    <property type="entry name" value="Leu-rich_rpt_4"/>
</dbReference>
<feature type="compositionally biased region" description="Acidic residues" evidence="3">
    <location>
        <begin position="58"/>
        <end position="76"/>
    </location>
</feature>
<dbReference type="Proteomes" id="UP000800094">
    <property type="component" value="Unassembled WGS sequence"/>
</dbReference>
<dbReference type="GeneID" id="54584910"/>
<name>A0A6A6IFS4_9PLEO</name>
<accession>A0A6A6IFS4</accession>
<organism evidence="4 5">
    <name type="scientific">Trematosphaeria pertusa</name>
    <dbReference type="NCBI Taxonomy" id="390896"/>
    <lineage>
        <taxon>Eukaryota</taxon>
        <taxon>Fungi</taxon>
        <taxon>Dikarya</taxon>
        <taxon>Ascomycota</taxon>
        <taxon>Pezizomycotina</taxon>
        <taxon>Dothideomycetes</taxon>
        <taxon>Pleosporomycetidae</taxon>
        <taxon>Pleosporales</taxon>
        <taxon>Massarineae</taxon>
        <taxon>Trematosphaeriaceae</taxon>
        <taxon>Trematosphaeria</taxon>
    </lineage>
</organism>
<dbReference type="Gene3D" id="3.80.10.10">
    <property type="entry name" value="Ribonuclease Inhibitor"/>
    <property type="match status" value="2"/>
</dbReference>
<evidence type="ECO:0000256" key="3">
    <source>
        <dbReference type="SAM" id="MobiDB-lite"/>
    </source>
</evidence>
<dbReference type="AlphaFoldDB" id="A0A6A6IFS4"/>
<dbReference type="SMART" id="SM00365">
    <property type="entry name" value="LRR_SD22"/>
    <property type="match status" value="10"/>
</dbReference>
<gene>
    <name evidence="4" type="ORF">BU26DRAFT_541060</name>
</gene>
<evidence type="ECO:0000313" key="4">
    <source>
        <dbReference type="EMBL" id="KAF2248380.1"/>
    </source>
</evidence>
<protein>
    <submittedName>
        <fullName evidence="4">L domain-like protein</fullName>
    </submittedName>
</protein>
<dbReference type="InterPro" id="IPR003591">
    <property type="entry name" value="Leu-rich_rpt_typical-subtyp"/>
</dbReference>
<keyword evidence="5" id="KW-1185">Reference proteome</keyword>
<sequence>MTDSDNAPHIELDAAATNSDRTHDLEKKDHKPRDSKGWDGKLRVDKSMLVDGPPDLGAESEPEVSEDEGPPPEQLAADEDLLDDVPEDEDEIELVHMRISSIPALRLERFNKLKRLCLRQNQICDVEIPDEIAPSLQELDLYDNLISHIRGFDAFTELTSLDLSFNKIKHIKRLNHLTKLRDLYFVQNKISSIEGVQGLSNLRQIELGANRIREIQNLETLTGLEQLWLGKNKITELKGLDTLTNLKILSIQSNRLTFIAGLSNLKNLEELHISHNAIKELSGLEENTNLQVIDISANPIEHLTGLKQLKHLQELWASNCQLSSFEEIEKELRDKEELETVYFEGNPLQRAQMALYRNKVKLALPQVKQIDATFVRVS</sequence>
<reference evidence="4" key="1">
    <citation type="journal article" date="2020" name="Stud. Mycol.">
        <title>101 Dothideomycetes genomes: a test case for predicting lifestyles and emergence of pathogens.</title>
        <authorList>
            <person name="Haridas S."/>
            <person name="Albert R."/>
            <person name="Binder M."/>
            <person name="Bloem J."/>
            <person name="Labutti K."/>
            <person name="Salamov A."/>
            <person name="Andreopoulos B."/>
            <person name="Baker S."/>
            <person name="Barry K."/>
            <person name="Bills G."/>
            <person name="Bluhm B."/>
            <person name="Cannon C."/>
            <person name="Castanera R."/>
            <person name="Culley D."/>
            <person name="Daum C."/>
            <person name="Ezra D."/>
            <person name="Gonzalez J."/>
            <person name="Henrissat B."/>
            <person name="Kuo A."/>
            <person name="Liang C."/>
            <person name="Lipzen A."/>
            <person name="Lutzoni F."/>
            <person name="Magnuson J."/>
            <person name="Mondo S."/>
            <person name="Nolan M."/>
            <person name="Ohm R."/>
            <person name="Pangilinan J."/>
            <person name="Park H.-J."/>
            <person name="Ramirez L."/>
            <person name="Alfaro M."/>
            <person name="Sun H."/>
            <person name="Tritt A."/>
            <person name="Yoshinaga Y."/>
            <person name="Zwiers L.-H."/>
            <person name="Turgeon B."/>
            <person name="Goodwin S."/>
            <person name="Spatafora J."/>
            <person name="Crous P."/>
            <person name="Grigoriev I."/>
        </authorList>
    </citation>
    <scope>NUCLEOTIDE SEQUENCE</scope>
    <source>
        <strain evidence="4">CBS 122368</strain>
    </source>
</reference>
<feature type="compositionally biased region" description="Basic and acidic residues" evidence="3">
    <location>
        <begin position="20"/>
        <end position="48"/>
    </location>
</feature>
<keyword evidence="1" id="KW-0433">Leucine-rich repeat</keyword>
<feature type="region of interest" description="Disordered" evidence="3">
    <location>
        <begin position="1"/>
        <end position="76"/>
    </location>
</feature>